<gene>
    <name evidence="2" type="ORF">TL08_01620</name>
</gene>
<dbReference type="Gene3D" id="3.40.50.1820">
    <property type="entry name" value="alpha/beta hydrolase"/>
    <property type="match status" value="1"/>
</dbReference>
<feature type="domain" description="AB hydrolase-1" evidence="1">
    <location>
        <begin position="75"/>
        <end position="240"/>
    </location>
</feature>
<dbReference type="EMBL" id="CP014859">
    <property type="protein sequence ID" value="AOS61163.1"/>
    <property type="molecule type" value="Genomic_DNA"/>
</dbReference>
<evidence type="ECO:0000259" key="1">
    <source>
        <dbReference type="Pfam" id="PF12697"/>
    </source>
</evidence>
<keyword evidence="2" id="KW-0378">Hydrolase</keyword>
<sequence>MSPLFALVRGALSATSAIAPDLAGRLAFELFRRVPPRGKVRPAELPVHQAAEVDRMTVAGREVRLYRWGTGDRPVLLVHGWQSRASRFAGLIDELQATGRSAIAFDAPGHGDSEGNTTTVVEYHEIIAALHRRYGDFEAVVGHSFGVLCSFYALRAGVRADRIVGISGVGDFDYLVAEFGRMLSLRPEVTARIRTHIEKRLFPELVDVWEKFQVWHRPESVPGELLFLHDDDDQRTPPEHSLRMATTFGDRARLVTSRGLGHSRIVADPTTVRTIMDFLTRAPGGITKPAEEDQVRAR</sequence>
<dbReference type="GO" id="GO:0016787">
    <property type="term" value="F:hydrolase activity"/>
    <property type="evidence" value="ECO:0007669"/>
    <property type="project" value="UniProtKB-KW"/>
</dbReference>
<keyword evidence="2" id="KW-0012">Acyltransferase</keyword>
<organism evidence="2 3">
    <name type="scientific">Actinoalloteichus hymeniacidonis</name>
    <dbReference type="NCBI Taxonomy" id="340345"/>
    <lineage>
        <taxon>Bacteria</taxon>
        <taxon>Bacillati</taxon>
        <taxon>Actinomycetota</taxon>
        <taxon>Actinomycetes</taxon>
        <taxon>Pseudonocardiales</taxon>
        <taxon>Pseudonocardiaceae</taxon>
        <taxon>Actinoalloteichus</taxon>
    </lineage>
</organism>
<protein>
    <submittedName>
        <fullName evidence="2">Hydrolase or acyltransferase of alpha/beta superfamily</fullName>
    </submittedName>
</protein>
<reference evidence="3" key="1">
    <citation type="submission" date="2016-03" db="EMBL/GenBank/DDBJ databases">
        <title>Complete genome sequence of the type strain Actinoalloteichus hymeniacidonis DSM 45092.</title>
        <authorList>
            <person name="Schaffert L."/>
            <person name="Albersmeier A."/>
            <person name="Winkler A."/>
            <person name="Kalinowski J."/>
            <person name="Zotchev S."/>
            <person name="Ruckert C."/>
        </authorList>
    </citation>
    <scope>NUCLEOTIDE SEQUENCE [LARGE SCALE GENOMIC DNA]</scope>
    <source>
        <strain evidence="3">HPA177(T) (DSM 45092(T))</strain>
    </source>
</reference>
<keyword evidence="2" id="KW-0808">Transferase</keyword>
<accession>A0AAC9HKU4</accession>
<evidence type="ECO:0000313" key="3">
    <source>
        <dbReference type="Proteomes" id="UP000095210"/>
    </source>
</evidence>
<dbReference type="GO" id="GO:0016746">
    <property type="term" value="F:acyltransferase activity"/>
    <property type="evidence" value="ECO:0007669"/>
    <property type="project" value="UniProtKB-KW"/>
</dbReference>
<dbReference type="SUPFAM" id="SSF53474">
    <property type="entry name" value="alpha/beta-Hydrolases"/>
    <property type="match status" value="1"/>
</dbReference>
<name>A0AAC9HKU4_9PSEU</name>
<dbReference type="RefSeq" id="WP_069846026.1">
    <property type="nucleotide sequence ID" value="NZ_CP014859.1"/>
</dbReference>
<dbReference type="Proteomes" id="UP000095210">
    <property type="component" value="Chromosome"/>
</dbReference>
<dbReference type="KEGG" id="ahm:TL08_01620"/>
<dbReference type="InterPro" id="IPR029058">
    <property type="entry name" value="AB_hydrolase_fold"/>
</dbReference>
<dbReference type="Pfam" id="PF12697">
    <property type="entry name" value="Abhydrolase_6"/>
    <property type="match status" value="1"/>
</dbReference>
<dbReference type="AlphaFoldDB" id="A0AAC9HKU4"/>
<keyword evidence="3" id="KW-1185">Reference proteome</keyword>
<proteinExistence type="predicted"/>
<evidence type="ECO:0000313" key="2">
    <source>
        <dbReference type="EMBL" id="AOS61163.1"/>
    </source>
</evidence>
<dbReference type="InterPro" id="IPR000073">
    <property type="entry name" value="AB_hydrolase_1"/>
</dbReference>